<accession>A0A285EGI7</accession>
<dbReference type="Pfam" id="PF10009">
    <property type="entry name" value="DUF2252"/>
    <property type="match status" value="1"/>
</dbReference>
<dbReference type="PANTHER" id="PTHR39441:SF1">
    <property type="entry name" value="DUF2252 DOMAIN-CONTAINING PROTEIN"/>
    <property type="match status" value="1"/>
</dbReference>
<dbReference type="AlphaFoldDB" id="A0A285EGI7"/>
<dbReference type="EMBL" id="OBDO01000006">
    <property type="protein sequence ID" value="SNX97314.1"/>
    <property type="molecule type" value="Genomic_DNA"/>
</dbReference>
<gene>
    <name evidence="1" type="ORF">SAMN06893097_106264</name>
</gene>
<proteinExistence type="predicted"/>
<organism evidence="1 2">
    <name type="scientific">Geodermatophilus sabuli</name>
    <dbReference type="NCBI Taxonomy" id="1564158"/>
    <lineage>
        <taxon>Bacteria</taxon>
        <taxon>Bacillati</taxon>
        <taxon>Actinomycetota</taxon>
        <taxon>Actinomycetes</taxon>
        <taxon>Geodermatophilales</taxon>
        <taxon>Geodermatophilaceae</taxon>
        <taxon>Geodermatophilus</taxon>
    </lineage>
</organism>
<protein>
    <recommendedName>
        <fullName evidence="3">DUF2252 domain-containing protein</fullName>
    </recommendedName>
</protein>
<sequence length="224" mass="24751">MPLRDLVPEIEERDLEAAFHALIRQYRGSLQSDRRALLERYSFVDMARKVVGVGSVGTRCWVVLLVGRDTDDPLLLQIKEATRSVHAEFLGRSRHANQGQRVVAGQRLMQQASDISLGWQRTAGIDGVERDFSVRQLRDWKGSMEVEELRVDGLGIYGELCAWCLARAHARSGDRIAIAGYLGSSAAFENALTDFAAACADVNEGDHRQLAEAAAGRVLARTDT</sequence>
<keyword evidence="2" id="KW-1185">Reference proteome</keyword>
<dbReference type="Proteomes" id="UP000219514">
    <property type="component" value="Unassembled WGS sequence"/>
</dbReference>
<reference evidence="1 2" key="1">
    <citation type="submission" date="2017-09" db="EMBL/GenBank/DDBJ databases">
        <authorList>
            <person name="Ehlers B."/>
            <person name="Leendertz F.H."/>
        </authorList>
    </citation>
    <scope>NUCLEOTIDE SEQUENCE [LARGE SCALE GENOMIC DNA]</scope>
    <source>
        <strain evidence="1 2">DSM 46844</strain>
    </source>
</reference>
<evidence type="ECO:0000313" key="2">
    <source>
        <dbReference type="Proteomes" id="UP000219514"/>
    </source>
</evidence>
<evidence type="ECO:0008006" key="3">
    <source>
        <dbReference type="Google" id="ProtNLM"/>
    </source>
</evidence>
<dbReference type="PANTHER" id="PTHR39441">
    <property type="entry name" value="DUF2252 DOMAIN-CONTAINING PROTEIN"/>
    <property type="match status" value="1"/>
</dbReference>
<name>A0A285EGI7_9ACTN</name>
<evidence type="ECO:0000313" key="1">
    <source>
        <dbReference type="EMBL" id="SNX97314.1"/>
    </source>
</evidence>
<dbReference type="InterPro" id="IPR018721">
    <property type="entry name" value="DUF2252"/>
</dbReference>